<dbReference type="PANTHER" id="PTHR43065">
    <property type="entry name" value="SENSOR HISTIDINE KINASE"/>
    <property type="match status" value="1"/>
</dbReference>
<gene>
    <name evidence="4" type="ORF">CTAYLR_009225</name>
</gene>
<keyword evidence="1" id="KW-0597">Phosphoprotein</keyword>
<dbReference type="GO" id="GO:0016772">
    <property type="term" value="F:transferase activity, transferring phosphorus-containing groups"/>
    <property type="evidence" value="ECO:0007669"/>
    <property type="project" value="InterPro"/>
</dbReference>
<dbReference type="InterPro" id="IPR011006">
    <property type="entry name" value="CheY-like_superfamily"/>
</dbReference>
<dbReference type="SUPFAM" id="SSF55874">
    <property type="entry name" value="ATPase domain of HSP90 chaperone/DNA topoisomerase II/histidine kinase"/>
    <property type="match status" value="1"/>
</dbReference>
<comment type="caution">
    <text evidence="4">The sequence shown here is derived from an EMBL/GenBank/DDBJ whole genome shotgun (WGS) entry which is preliminary data.</text>
</comment>
<dbReference type="Proteomes" id="UP001230188">
    <property type="component" value="Unassembled WGS sequence"/>
</dbReference>
<feature type="domain" description="Histidine kinase" evidence="2">
    <location>
        <begin position="92"/>
        <end position="305"/>
    </location>
</feature>
<evidence type="ECO:0000259" key="2">
    <source>
        <dbReference type="PROSITE" id="PS50109"/>
    </source>
</evidence>
<dbReference type="Gene3D" id="3.40.50.2300">
    <property type="match status" value="1"/>
</dbReference>
<protein>
    <recommendedName>
        <fullName evidence="6">Histidine kinase</fullName>
    </recommendedName>
</protein>
<dbReference type="Pfam" id="PF02518">
    <property type="entry name" value="HATPase_c"/>
    <property type="match status" value="1"/>
</dbReference>
<evidence type="ECO:0000313" key="4">
    <source>
        <dbReference type="EMBL" id="KAJ8604237.1"/>
    </source>
</evidence>
<evidence type="ECO:0000256" key="1">
    <source>
        <dbReference type="PROSITE-ProRule" id="PRU00169"/>
    </source>
</evidence>
<keyword evidence="5" id="KW-1185">Reference proteome</keyword>
<evidence type="ECO:0008006" key="6">
    <source>
        <dbReference type="Google" id="ProtNLM"/>
    </source>
</evidence>
<dbReference type="InterPro" id="IPR001789">
    <property type="entry name" value="Sig_transdc_resp-reg_receiver"/>
</dbReference>
<dbReference type="InterPro" id="IPR004358">
    <property type="entry name" value="Sig_transdc_His_kin-like_C"/>
</dbReference>
<sequence length="497" mass="54133">MCRRLAVNDRLPVAPAAAFAYSPATPTNRHLAAIAVVAKIALVVTRRLNAQWAVEAMLVVAAIVCVAVAREAKREQREADAKLDAQHKLARQQAHECRNRLSPAISLMEALMELPENDDAAVIDLKQDAWAALFLAREVEDAHRSSLDCWKIFKGEYEAASDVFDAAAFFLERVEVERAIAKAQAPATTSDESRVEYRLELPETTTSEELYVCADQYVLSHVLSNLLSNARKHCHRGLVTVSLAERDGKLVVSVRDTGVGVPKHIRTRLFDQEITSRHDKRGTGLGLASCRLFCQAADGWIHLRDTRCQDDAGQGGFAVFEFAIAGAIVAGPTAPEDDVPALSPTATAADLDVADENTVLPDDVHVVVIDDSAINRKCLISKLKKICAGTTGWRVDQYETVEAAQSILADLASNPRVLVTFDECLSSSGGVLTGSKGIRWLKQNTDFKGVICSACADIETSIEHLRIGANIAWGKPLPISHRMHADLAAEFQRRAIS</sequence>
<name>A0AAD7XLB5_9STRA</name>
<evidence type="ECO:0000313" key="5">
    <source>
        <dbReference type="Proteomes" id="UP001230188"/>
    </source>
</evidence>
<dbReference type="PROSITE" id="PS50109">
    <property type="entry name" value="HIS_KIN"/>
    <property type="match status" value="1"/>
</dbReference>
<accession>A0AAD7XLB5</accession>
<dbReference type="EMBL" id="JAQMWT010000336">
    <property type="protein sequence ID" value="KAJ8604237.1"/>
    <property type="molecule type" value="Genomic_DNA"/>
</dbReference>
<dbReference type="SMART" id="SM00387">
    <property type="entry name" value="HATPase_c"/>
    <property type="match status" value="1"/>
</dbReference>
<dbReference type="PRINTS" id="PR00344">
    <property type="entry name" value="BCTRLSENSOR"/>
</dbReference>
<dbReference type="SUPFAM" id="SSF52172">
    <property type="entry name" value="CheY-like"/>
    <property type="match status" value="1"/>
</dbReference>
<dbReference type="InterPro" id="IPR005467">
    <property type="entry name" value="His_kinase_dom"/>
</dbReference>
<feature type="domain" description="Response regulatory" evidence="3">
    <location>
        <begin position="365"/>
        <end position="490"/>
    </location>
</feature>
<feature type="modified residue" description="4-aspartylphosphate" evidence="1">
    <location>
        <position position="422"/>
    </location>
</feature>
<proteinExistence type="predicted"/>
<dbReference type="InterPro" id="IPR036890">
    <property type="entry name" value="HATPase_C_sf"/>
</dbReference>
<reference evidence="4" key="1">
    <citation type="submission" date="2023-01" db="EMBL/GenBank/DDBJ databases">
        <title>Metagenome sequencing of chrysophaentin producing Chrysophaeum taylorii.</title>
        <authorList>
            <person name="Davison J."/>
            <person name="Bewley C."/>
        </authorList>
    </citation>
    <scope>NUCLEOTIDE SEQUENCE</scope>
    <source>
        <strain evidence="4">NIES-1699</strain>
    </source>
</reference>
<dbReference type="GO" id="GO:0000160">
    <property type="term" value="P:phosphorelay signal transduction system"/>
    <property type="evidence" value="ECO:0007669"/>
    <property type="project" value="InterPro"/>
</dbReference>
<evidence type="ECO:0000259" key="3">
    <source>
        <dbReference type="PROSITE" id="PS50110"/>
    </source>
</evidence>
<dbReference type="PROSITE" id="PS50110">
    <property type="entry name" value="RESPONSE_REGULATORY"/>
    <property type="match status" value="1"/>
</dbReference>
<organism evidence="4 5">
    <name type="scientific">Chrysophaeum taylorii</name>
    <dbReference type="NCBI Taxonomy" id="2483200"/>
    <lineage>
        <taxon>Eukaryota</taxon>
        <taxon>Sar</taxon>
        <taxon>Stramenopiles</taxon>
        <taxon>Ochrophyta</taxon>
        <taxon>Pelagophyceae</taxon>
        <taxon>Pelagomonadales</taxon>
        <taxon>Pelagomonadaceae</taxon>
        <taxon>Chrysophaeum</taxon>
    </lineage>
</organism>
<dbReference type="AlphaFoldDB" id="A0AAD7XLB5"/>
<dbReference type="InterPro" id="IPR003594">
    <property type="entry name" value="HATPase_dom"/>
</dbReference>
<dbReference type="Gene3D" id="3.30.565.10">
    <property type="entry name" value="Histidine kinase-like ATPase, C-terminal domain"/>
    <property type="match status" value="1"/>
</dbReference>